<keyword evidence="8" id="KW-1185">Reference proteome</keyword>
<evidence type="ECO:0000256" key="2">
    <source>
        <dbReference type="ARBA" id="ARBA00011038"/>
    </source>
</evidence>
<comment type="similarity">
    <text evidence="2">Belongs to the eukaryotic RPC34/RPC39 RNA polymerase subunit family.</text>
</comment>
<feature type="compositionally biased region" description="Polar residues" evidence="6">
    <location>
        <begin position="364"/>
        <end position="374"/>
    </location>
</feature>
<dbReference type="Pfam" id="PF05158">
    <property type="entry name" value="RNA_pol_Rpc34"/>
    <property type="match status" value="1"/>
</dbReference>
<dbReference type="OrthoDB" id="613763at2759"/>
<sequence>MSYPNVVFLSFVKTETRYGKIREEICWKVGKLVSMRIEYRVFGIFTSRFQTSLEAVIKRVFASKKSIHWPFYSLQSVGKLKPVQEGSSFVGNSQAIFSEIQGTISQIRGSINNKNIIQVIHVNSLYVKRSVFRTLILRCSHKPLYLACVQSVTFPPLPAATSSLFLRPPRPGLLHRLPLPYKYDTSDKNENVMLRISLDDLYQLWKQTIEERRPSQYIVGCEHWRDLVLSVQEGVLILGPNTELIVDLVSDVVSNNEELGQRLWADVGTGSGAIAIGIRRIWGSYGTDLSRIAVLVATQMCLYGLQDVIEVRQGSWFEPLKDVEGQLVDGGSSGIDYLVHLCNGASAMLKPDGFFAFETNGEKQSGMSRVQGPSSLKRKRPELNSPVQSLTEHERILYDVIRSKQDIGIWTRDMKKEAKLPDNVVNKSLKALTVKNLIKEVVNIQNKGRKHFMATEFEPSKEITGGAWYLEGSLDTEFIESLRQLCKRQIEKKGVATLEEVTDMINSYPAFNVEVTKQQIEEILRTLILDNAIMEVKSNGMGEFASIPFGKVCYRYISKGALGGEPKAGALASIPCGVCPRISHCTPDGIISPKTCVYYQKWLDF</sequence>
<keyword evidence="3" id="KW-0240">DNA-directed RNA polymerase</keyword>
<proteinExistence type="inferred from homology"/>
<evidence type="ECO:0008006" key="9">
    <source>
        <dbReference type="Google" id="ProtNLM"/>
    </source>
</evidence>
<comment type="caution">
    <text evidence="7">The sequence shown here is derived from an EMBL/GenBank/DDBJ whole genome shotgun (WGS) entry which is preliminary data.</text>
</comment>
<dbReference type="CDD" id="cd02440">
    <property type="entry name" value="AdoMet_MTases"/>
    <property type="match status" value="1"/>
</dbReference>
<dbReference type="InterPro" id="IPR016049">
    <property type="entry name" value="RNA_pol_Rpc34-like"/>
</dbReference>
<protein>
    <recommendedName>
        <fullName evidence="9">DNA-directed RNA polymerase III subunit RPC6</fullName>
    </recommendedName>
</protein>
<dbReference type="GO" id="GO:0005654">
    <property type="term" value="C:nucleoplasm"/>
    <property type="evidence" value="ECO:0007669"/>
    <property type="project" value="UniProtKB-ARBA"/>
</dbReference>
<dbReference type="AlphaFoldDB" id="A0A8X8D4Y1"/>
<dbReference type="InterPro" id="IPR007832">
    <property type="entry name" value="RNA_pol_Rpc34"/>
</dbReference>
<feature type="region of interest" description="Disordered" evidence="6">
    <location>
        <begin position="364"/>
        <end position="385"/>
    </location>
</feature>
<dbReference type="GO" id="GO:0005666">
    <property type="term" value="C:RNA polymerase III complex"/>
    <property type="evidence" value="ECO:0007669"/>
    <property type="project" value="InterPro"/>
</dbReference>
<dbReference type="GO" id="GO:0005737">
    <property type="term" value="C:cytoplasm"/>
    <property type="evidence" value="ECO:0007669"/>
    <property type="project" value="UniProtKB-ARBA"/>
</dbReference>
<evidence type="ECO:0000256" key="1">
    <source>
        <dbReference type="ARBA" id="ARBA00004123"/>
    </source>
</evidence>
<accession>A0A8X8D4Y1</accession>
<evidence type="ECO:0000256" key="3">
    <source>
        <dbReference type="ARBA" id="ARBA00022478"/>
    </source>
</evidence>
<dbReference type="GO" id="GO:0006383">
    <property type="term" value="P:transcription by RNA polymerase III"/>
    <property type="evidence" value="ECO:0007669"/>
    <property type="project" value="InterPro"/>
</dbReference>
<dbReference type="Proteomes" id="UP000886885">
    <property type="component" value="Chromosome 1D"/>
</dbReference>
<evidence type="ECO:0000313" key="7">
    <source>
        <dbReference type="EMBL" id="KAG6787551.1"/>
    </source>
</evidence>
<dbReference type="EMBL" id="JAAWWB010000002">
    <property type="protein sequence ID" value="KAG6787551.1"/>
    <property type="molecule type" value="Genomic_DNA"/>
</dbReference>
<evidence type="ECO:0000313" key="8">
    <source>
        <dbReference type="Proteomes" id="UP000886885"/>
    </source>
</evidence>
<reference evidence="7" key="1">
    <citation type="journal article" date="2020" name="bioRxiv">
        <title>Hybrid origin of Populus tomentosa Carr. identified through genome sequencing and phylogenomic analysis.</title>
        <authorList>
            <person name="An X."/>
            <person name="Gao K."/>
            <person name="Chen Z."/>
            <person name="Li J."/>
            <person name="Yang X."/>
            <person name="Yang X."/>
            <person name="Zhou J."/>
            <person name="Guo T."/>
            <person name="Zhao T."/>
            <person name="Huang S."/>
            <person name="Miao D."/>
            <person name="Khan W.U."/>
            <person name="Rao P."/>
            <person name="Ye M."/>
            <person name="Lei B."/>
            <person name="Liao W."/>
            <person name="Wang J."/>
            <person name="Ji L."/>
            <person name="Li Y."/>
            <person name="Guo B."/>
            <person name="Mustafa N.S."/>
            <person name="Li S."/>
            <person name="Yun Q."/>
            <person name="Keller S.R."/>
            <person name="Mao J."/>
            <person name="Zhang R."/>
            <person name="Strauss S.H."/>
        </authorList>
    </citation>
    <scope>NUCLEOTIDE SEQUENCE</scope>
    <source>
        <strain evidence="7">GM15</strain>
        <tissue evidence="7">Leaf</tissue>
    </source>
</reference>
<evidence type="ECO:0000256" key="6">
    <source>
        <dbReference type="SAM" id="MobiDB-lite"/>
    </source>
</evidence>
<organism evidence="7 8">
    <name type="scientific">Populus tomentosa</name>
    <name type="common">Chinese white poplar</name>
    <dbReference type="NCBI Taxonomy" id="118781"/>
    <lineage>
        <taxon>Eukaryota</taxon>
        <taxon>Viridiplantae</taxon>
        <taxon>Streptophyta</taxon>
        <taxon>Embryophyta</taxon>
        <taxon>Tracheophyta</taxon>
        <taxon>Spermatophyta</taxon>
        <taxon>Magnoliopsida</taxon>
        <taxon>eudicotyledons</taxon>
        <taxon>Gunneridae</taxon>
        <taxon>Pentapetalae</taxon>
        <taxon>rosids</taxon>
        <taxon>fabids</taxon>
        <taxon>Malpighiales</taxon>
        <taxon>Salicaceae</taxon>
        <taxon>Saliceae</taxon>
        <taxon>Populus</taxon>
    </lineage>
</organism>
<comment type="subcellular location">
    <subcellularLocation>
        <location evidence="1">Nucleus</location>
    </subcellularLocation>
</comment>
<dbReference type="PANTHER" id="PTHR12780">
    <property type="entry name" value="RNA POLYMERASE III DNA DIRECTED , 39KD SUBUNIT-RELATED"/>
    <property type="match status" value="1"/>
</dbReference>
<gene>
    <name evidence="7" type="ORF">POTOM_003592</name>
</gene>
<keyword evidence="4" id="KW-0804">Transcription</keyword>
<keyword evidence="5" id="KW-0539">Nucleus</keyword>
<name>A0A8X8D4Y1_POPTO</name>
<dbReference type="FunFam" id="1.10.10.10:FF:000116">
    <property type="entry name" value="DNA-directed RNA polymerase III subunit RPC6"/>
    <property type="match status" value="1"/>
</dbReference>
<evidence type="ECO:0000256" key="4">
    <source>
        <dbReference type="ARBA" id="ARBA00023163"/>
    </source>
</evidence>
<evidence type="ECO:0000256" key="5">
    <source>
        <dbReference type="ARBA" id="ARBA00023242"/>
    </source>
</evidence>